<proteinExistence type="predicted"/>
<dbReference type="Gene3D" id="1.10.10.10">
    <property type="entry name" value="Winged helix-like DNA-binding domain superfamily/Winged helix DNA-binding domain"/>
    <property type="match status" value="1"/>
</dbReference>
<dbReference type="GO" id="GO:0006351">
    <property type="term" value="P:DNA-templated transcription"/>
    <property type="evidence" value="ECO:0007669"/>
    <property type="project" value="InterPro"/>
</dbReference>
<accession>A0A1B7JPY6</accession>
<dbReference type="EMBL" id="LXEW01000039">
    <property type="protein sequence ID" value="OAT49976.1"/>
    <property type="molecule type" value="Genomic_DNA"/>
</dbReference>
<keyword evidence="2" id="KW-1185">Reference proteome</keyword>
<reference evidence="1 2" key="1">
    <citation type="submission" date="2016-04" db="EMBL/GenBank/DDBJ databases">
        <title>ATOL: Assembling a taxonomically balanced genome-scale reconstruction of the evolutionary history of the Enterobacteriaceae.</title>
        <authorList>
            <person name="Plunkett G.III."/>
            <person name="Neeno-Eckwall E.C."/>
            <person name="Glasner J.D."/>
            <person name="Perna N.T."/>
        </authorList>
    </citation>
    <scope>NUCLEOTIDE SEQUENCE [LARGE SCALE GENOMIC DNA]</scope>
    <source>
        <strain evidence="1 2">ATCC 35613</strain>
    </source>
</reference>
<comment type="caution">
    <text evidence="1">The sequence shown here is derived from an EMBL/GenBank/DDBJ whole genome shotgun (WGS) entry which is preliminary data.</text>
</comment>
<dbReference type="NCBIfam" id="NF008549">
    <property type="entry name" value="PRK11476.1"/>
    <property type="match status" value="1"/>
</dbReference>
<sequence length="130" mass="15014">MCGQYINEPLYLTIANWVLKQDRWTTAREISNNFDIPHPNAVNIVSYILSDVAEIQCEVKMIPNKLSGRGCQCQRLIKVTRIDNQLYSRLRGYQAEKVTLSSPAKMAAVPPSEFNQAQKWQWMLSKAQRR</sequence>
<dbReference type="Pfam" id="PF07180">
    <property type="entry name" value="CaiF_GrlA"/>
    <property type="match status" value="1"/>
</dbReference>
<name>A0A1B7JPY6_9GAMM</name>
<dbReference type="PATRIC" id="fig|1354272.4.peg.2902"/>
<gene>
    <name evidence="1" type="ORF">M998_2840</name>
</gene>
<organism evidence="1 2">
    <name type="scientific">Providencia heimbachae ATCC 35613</name>
    <dbReference type="NCBI Taxonomy" id="1354272"/>
    <lineage>
        <taxon>Bacteria</taxon>
        <taxon>Pseudomonadati</taxon>
        <taxon>Pseudomonadota</taxon>
        <taxon>Gammaproteobacteria</taxon>
        <taxon>Enterobacterales</taxon>
        <taxon>Morganellaceae</taxon>
        <taxon>Providencia</taxon>
    </lineage>
</organism>
<protein>
    <submittedName>
        <fullName evidence="1">Transcriptional activator</fullName>
    </submittedName>
</protein>
<dbReference type="InterPro" id="IPR020357">
    <property type="entry name" value="Tscrpt_reg_CaiF/GrlA"/>
</dbReference>
<dbReference type="OrthoDB" id="6586425at2"/>
<dbReference type="RefSeq" id="WP_068439309.1">
    <property type="nucleotide sequence ID" value="NZ_LXEW01000039.1"/>
</dbReference>
<evidence type="ECO:0000313" key="1">
    <source>
        <dbReference type="EMBL" id="OAT49976.1"/>
    </source>
</evidence>
<dbReference type="AlphaFoldDB" id="A0A1B7JPY6"/>
<evidence type="ECO:0000313" key="2">
    <source>
        <dbReference type="Proteomes" id="UP000078224"/>
    </source>
</evidence>
<dbReference type="Proteomes" id="UP000078224">
    <property type="component" value="Unassembled WGS sequence"/>
</dbReference>
<dbReference type="InterPro" id="IPR036388">
    <property type="entry name" value="WH-like_DNA-bd_sf"/>
</dbReference>